<gene>
    <name evidence="2" type="ORF">APZ00_11620</name>
</gene>
<organism evidence="2 3">
    <name type="scientific">Pannonibacter phragmitetus</name>
    <dbReference type="NCBI Taxonomy" id="121719"/>
    <lineage>
        <taxon>Bacteria</taxon>
        <taxon>Pseudomonadati</taxon>
        <taxon>Pseudomonadota</taxon>
        <taxon>Alphaproteobacteria</taxon>
        <taxon>Hyphomicrobiales</taxon>
        <taxon>Stappiaceae</taxon>
        <taxon>Pannonibacter</taxon>
    </lineage>
</organism>
<proteinExistence type="predicted"/>
<dbReference type="Pfam" id="PF01883">
    <property type="entry name" value="FeS_assembly_P"/>
    <property type="match status" value="1"/>
</dbReference>
<evidence type="ECO:0000313" key="3">
    <source>
        <dbReference type="Proteomes" id="UP000064921"/>
    </source>
</evidence>
<dbReference type="eggNOG" id="COG2151">
    <property type="taxonomic scope" value="Bacteria"/>
</dbReference>
<dbReference type="PANTHER" id="PTHR42831">
    <property type="entry name" value="FE-S PROTEIN MATURATION AUXILIARY FACTOR YITW"/>
    <property type="match status" value="1"/>
</dbReference>
<reference evidence="2 3" key="1">
    <citation type="submission" date="2015-10" db="EMBL/GenBank/DDBJ databases">
        <title>The world's first case of liver abscess caused by Pannonibacter phragmitetus.</title>
        <authorList>
            <person name="Ming D."/>
            <person name="Wang M."/>
            <person name="Zhou Y."/>
            <person name="Jiang T."/>
            <person name="Hu S."/>
        </authorList>
    </citation>
    <scope>NUCLEOTIDE SEQUENCE [LARGE SCALE GENOMIC DNA]</scope>
    <source>
        <strain evidence="2 3">31801</strain>
    </source>
</reference>
<name>A0A0U3E7V4_9HYPH</name>
<keyword evidence="3" id="KW-1185">Reference proteome</keyword>
<dbReference type="InterPro" id="IPR052339">
    <property type="entry name" value="Fe-S_Maturation_MIP18"/>
</dbReference>
<dbReference type="STRING" id="121719.APZ00_11620"/>
<dbReference type="RefSeq" id="WP_058898992.1">
    <property type="nucleotide sequence ID" value="NZ_CP013068.1"/>
</dbReference>
<evidence type="ECO:0000313" key="2">
    <source>
        <dbReference type="EMBL" id="ALV27633.1"/>
    </source>
</evidence>
<protein>
    <recommendedName>
        <fullName evidence="1">MIP18 family-like domain-containing protein</fullName>
    </recommendedName>
</protein>
<sequence>MTGEASILAALTTVDDPELGVSIVDLGLVREIACTPGRIRITLGMTTPTCPLGGLIAETASIAVEEIAAPQTEVEVTLDRAFRWTPDLAAPHVRQRFGGENPVPATDTGAGLWQQLRTRLWS</sequence>
<dbReference type="InterPro" id="IPR034904">
    <property type="entry name" value="FSCA_dom_sf"/>
</dbReference>
<dbReference type="EMBL" id="CP013068">
    <property type="protein sequence ID" value="ALV27633.1"/>
    <property type="molecule type" value="Genomic_DNA"/>
</dbReference>
<evidence type="ECO:0000259" key="1">
    <source>
        <dbReference type="Pfam" id="PF01883"/>
    </source>
</evidence>
<dbReference type="KEGG" id="pphr:APZ00_11620"/>
<dbReference type="PANTHER" id="PTHR42831:SF1">
    <property type="entry name" value="FE-S PROTEIN MATURATION AUXILIARY FACTOR YITW"/>
    <property type="match status" value="1"/>
</dbReference>
<dbReference type="AlphaFoldDB" id="A0A0U3E7V4"/>
<dbReference type="SUPFAM" id="SSF117916">
    <property type="entry name" value="Fe-S cluster assembly (FSCA) domain-like"/>
    <property type="match status" value="1"/>
</dbReference>
<dbReference type="Gene3D" id="3.30.300.130">
    <property type="entry name" value="Fe-S cluster assembly (FSCA)"/>
    <property type="match status" value="1"/>
</dbReference>
<feature type="domain" description="MIP18 family-like" evidence="1">
    <location>
        <begin position="5"/>
        <end position="76"/>
    </location>
</feature>
<dbReference type="InterPro" id="IPR002744">
    <property type="entry name" value="MIP18-like"/>
</dbReference>
<accession>A0A0U3E7V4</accession>
<dbReference type="Proteomes" id="UP000064921">
    <property type="component" value="Chromosome"/>
</dbReference>